<feature type="region of interest" description="Disordered" evidence="1">
    <location>
        <begin position="153"/>
        <end position="192"/>
    </location>
</feature>
<reference evidence="3" key="1">
    <citation type="submission" date="2021-06" db="EMBL/GenBank/DDBJ databases">
        <title>Sequencing of actinobacteria type strains.</title>
        <authorList>
            <person name="Nguyen G.-S."/>
            <person name="Wentzel A."/>
        </authorList>
    </citation>
    <scope>NUCLEOTIDE SEQUENCE</scope>
    <source>
        <strain evidence="3">P38-E01</strain>
    </source>
</reference>
<organism evidence="3 4">
    <name type="scientific">Streptomyces tardus</name>
    <dbReference type="NCBI Taxonomy" id="2780544"/>
    <lineage>
        <taxon>Bacteria</taxon>
        <taxon>Bacillati</taxon>
        <taxon>Actinomycetota</taxon>
        <taxon>Actinomycetes</taxon>
        <taxon>Kitasatosporales</taxon>
        <taxon>Streptomycetaceae</taxon>
        <taxon>Streptomyces</taxon>
    </lineage>
</organism>
<evidence type="ECO:0000313" key="3">
    <source>
        <dbReference type="EMBL" id="MBU7599021.1"/>
    </source>
</evidence>
<feature type="compositionally biased region" description="Low complexity" evidence="1">
    <location>
        <begin position="61"/>
        <end position="82"/>
    </location>
</feature>
<keyword evidence="4" id="KW-1185">Reference proteome</keyword>
<dbReference type="Proteomes" id="UP000694501">
    <property type="component" value="Unassembled WGS sequence"/>
</dbReference>
<evidence type="ECO:0000313" key="4">
    <source>
        <dbReference type="Proteomes" id="UP000694501"/>
    </source>
</evidence>
<evidence type="ECO:0000256" key="2">
    <source>
        <dbReference type="SAM" id="Phobius"/>
    </source>
</evidence>
<name>A0A949JFG1_9ACTN</name>
<gene>
    <name evidence="3" type="ORF">JGS22_015740</name>
</gene>
<proteinExistence type="predicted"/>
<evidence type="ECO:0000256" key="1">
    <source>
        <dbReference type="SAM" id="MobiDB-lite"/>
    </source>
</evidence>
<feature type="region of interest" description="Disordered" evidence="1">
    <location>
        <begin position="1"/>
        <end position="28"/>
    </location>
</feature>
<dbReference type="EMBL" id="JAELVF020000001">
    <property type="protein sequence ID" value="MBU7599021.1"/>
    <property type="molecule type" value="Genomic_DNA"/>
</dbReference>
<keyword evidence="2" id="KW-0812">Transmembrane</keyword>
<dbReference type="AlphaFoldDB" id="A0A949JFG1"/>
<feature type="transmembrane region" description="Helical" evidence="2">
    <location>
        <begin position="131"/>
        <end position="151"/>
    </location>
</feature>
<keyword evidence="2" id="KW-1133">Transmembrane helix</keyword>
<feature type="region of interest" description="Disordered" evidence="1">
    <location>
        <begin position="61"/>
        <end position="83"/>
    </location>
</feature>
<protein>
    <submittedName>
        <fullName evidence="3">Uncharacterized protein</fullName>
    </submittedName>
</protein>
<comment type="caution">
    <text evidence="3">The sequence shown here is derived from an EMBL/GenBank/DDBJ whole genome shotgun (WGS) entry which is preliminary data.</text>
</comment>
<dbReference type="RefSeq" id="WP_211038510.1">
    <property type="nucleotide sequence ID" value="NZ_JAELVF020000001.1"/>
</dbReference>
<accession>A0A949JFG1</accession>
<sequence length="192" mass="20033">MADDSAGKPFGQGEEPEDRDHGAAGEASGSVVFDEAFVRAAVFHEPTAAERTMAAAQRAAESEQAAEEAYSSGGWGPESGEPAYGGFEVEGYASFRDEDDYREYEAYQEFCDSEDTPGYRSGGQGRWHRPVAWLLALVMGVGVVAMAFAALRGGSGEREEPTPPPATTGLDSGVGSTGPRYAVALLSPGGPG</sequence>
<keyword evidence="2" id="KW-0472">Membrane</keyword>